<evidence type="ECO:0000313" key="9">
    <source>
        <dbReference type="Proteomes" id="UP001209878"/>
    </source>
</evidence>
<dbReference type="PANTHER" id="PTHR19325:SF560">
    <property type="entry name" value="SUSHI, VON WILLEBRAND FACTOR TYPE A, EGF AND PENTRAXIN DOMAIN-CONTAINING PROTEIN 1"/>
    <property type="match status" value="1"/>
</dbReference>
<evidence type="ECO:0000256" key="6">
    <source>
        <dbReference type="SAM" id="MobiDB-lite"/>
    </source>
</evidence>
<proteinExistence type="predicted"/>
<keyword evidence="2" id="KW-0677">Repeat</keyword>
<name>A0AAD9L4D6_RIDPI</name>
<dbReference type="InterPro" id="IPR035976">
    <property type="entry name" value="Sushi/SCR/CCP_sf"/>
</dbReference>
<dbReference type="PROSITE" id="PS50923">
    <property type="entry name" value="SUSHI"/>
    <property type="match status" value="2"/>
</dbReference>
<feature type="disulfide bond" evidence="5">
    <location>
        <begin position="108"/>
        <end position="135"/>
    </location>
</feature>
<evidence type="ECO:0000256" key="2">
    <source>
        <dbReference type="ARBA" id="ARBA00022737"/>
    </source>
</evidence>
<dbReference type="InterPro" id="IPR000436">
    <property type="entry name" value="Sushi_SCR_CCP_dom"/>
</dbReference>
<dbReference type="Proteomes" id="UP001209878">
    <property type="component" value="Unassembled WGS sequence"/>
</dbReference>
<evidence type="ECO:0000313" key="8">
    <source>
        <dbReference type="EMBL" id="KAK2182849.1"/>
    </source>
</evidence>
<dbReference type="PANTHER" id="PTHR19325">
    <property type="entry name" value="COMPLEMENT COMPONENT-RELATED SUSHI DOMAIN-CONTAINING"/>
    <property type="match status" value="1"/>
</dbReference>
<accession>A0AAD9L4D6</accession>
<evidence type="ECO:0000256" key="5">
    <source>
        <dbReference type="PROSITE-ProRule" id="PRU00302"/>
    </source>
</evidence>
<dbReference type="InterPro" id="IPR050350">
    <property type="entry name" value="Compl-Cell_Adhes-Reg"/>
</dbReference>
<protein>
    <recommendedName>
        <fullName evidence="7">Sushi domain-containing protein</fullName>
    </recommendedName>
</protein>
<keyword evidence="9" id="KW-1185">Reference proteome</keyword>
<dbReference type="SUPFAM" id="SSF57535">
    <property type="entry name" value="Complement control module/SCR domain"/>
    <property type="match status" value="2"/>
</dbReference>
<dbReference type="EMBL" id="JAODUO010000333">
    <property type="protein sequence ID" value="KAK2182849.1"/>
    <property type="molecule type" value="Genomic_DNA"/>
</dbReference>
<evidence type="ECO:0000256" key="1">
    <source>
        <dbReference type="ARBA" id="ARBA00022659"/>
    </source>
</evidence>
<evidence type="ECO:0000256" key="4">
    <source>
        <dbReference type="ARBA" id="ARBA00023180"/>
    </source>
</evidence>
<comment type="caution">
    <text evidence="8">The sequence shown here is derived from an EMBL/GenBank/DDBJ whole genome shotgun (WGS) entry which is preliminary data.</text>
</comment>
<keyword evidence="1 5" id="KW-0768">Sushi</keyword>
<sequence>MATLILSATSEITCEALPEDPYGHYKNENCTARNATYDETCELECDDGYESSGDIDVLTCEQDGTWSSGAYCVAVKCPRLNKTSAEVYNEPSCTTETKFYNDTCELSCNIGYKLSRADGVRTCTENGTWSNPVKCEPENGVDMMHGILKRVWEEEQMPEKWKNNEIVLIYKQKGDPLECGNFRGIKLQEHGMKMFVKIVERRLRKLITVNNMQFGFSSGKGKSPRGRPRGRRVDSVRRDMQELRITPEDAQDRTFWKSRTRAADPS</sequence>
<evidence type="ECO:0000259" key="7">
    <source>
        <dbReference type="PROSITE" id="PS50923"/>
    </source>
</evidence>
<dbReference type="Gene3D" id="2.10.70.10">
    <property type="entry name" value="Complement Module, domain 1"/>
    <property type="match status" value="2"/>
</dbReference>
<keyword evidence="4" id="KW-0325">Glycoprotein</keyword>
<dbReference type="Pfam" id="PF00084">
    <property type="entry name" value="Sushi"/>
    <property type="match status" value="2"/>
</dbReference>
<feature type="compositionally biased region" description="Basic and acidic residues" evidence="6">
    <location>
        <begin position="231"/>
        <end position="255"/>
    </location>
</feature>
<organism evidence="8 9">
    <name type="scientific">Ridgeia piscesae</name>
    <name type="common">Tubeworm</name>
    <dbReference type="NCBI Taxonomy" id="27915"/>
    <lineage>
        <taxon>Eukaryota</taxon>
        <taxon>Metazoa</taxon>
        <taxon>Spiralia</taxon>
        <taxon>Lophotrochozoa</taxon>
        <taxon>Annelida</taxon>
        <taxon>Polychaeta</taxon>
        <taxon>Sedentaria</taxon>
        <taxon>Canalipalpata</taxon>
        <taxon>Sabellida</taxon>
        <taxon>Siboglinidae</taxon>
        <taxon>Ridgeia</taxon>
    </lineage>
</organism>
<gene>
    <name evidence="8" type="ORF">NP493_333g00010</name>
</gene>
<keyword evidence="3 5" id="KW-1015">Disulfide bond</keyword>
<reference evidence="8" key="1">
    <citation type="journal article" date="2023" name="Mol. Biol. Evol.">
        <title>Third-Generation Sequencing Reveals the Adaptive Role of the Epigenome in Three Deep-Sea Polychaetes.</title>
        <authorList>
            <person name="Perez M."/>
            <person name="Aroh O."/>
            <person name="Sun Y."/>
            <person name="Lan Y."/>
            <person name="Juniper S.K."/>
            <person name="Young C.R."/>
            <person name="Angers B."/>
            <person name="Qian P.Y."/>
        </authorList>
    </citation>
    <scope>NUCLEOTIDE SEQUENCE</scope>
    <source>
        <strain evidence="8">R07B-5</strain>
    </source>
</reference>
<comment type="caution">
    <text evidence="5">Lacks conserved residue(s) required for the propagation of feature annotation.</text>
</comment>
<feature type="disulfide bond" evidence="5">
    <location>
        <begin position="45"/>
        <end position="72"/>
    </location>
</feature>
<dbReference type="AlphaFoldDB" id="A0AAD9L4D6"/>
<dbReference type="CDD" id="cd00033">
    <property type="entry name" value="CCP"/>
    <property type="match status" value="2"/>
</dbReference>
<feature type="domain" description="Sushi" evidence="7">
    <location>
        <begin position="75"/>
        <end position="137"/>
    </location>
</feature>
<dbReference type="SMART" id="SM00032">
    <property type="entry name" value="CCP"/>
    <property type="match status" value="2"/>
</dbReference>
<feature type="region of interest" description="Disordered" evidence="6">
    <location>
        <begin position="214"/>
        <end position="266"/>
    </location>
</feature>
<feature type="domain" description="Sushi" evidence="7">
    <location>
        <begin position="12"/>
        <end position="74"/>
    </location>
</feature>
<evidence type="ECO:0000256" key="3">
    <source>
        <dbReference type="ARBA" id="ARBA00023157"/>
    </source>
</evidence>